<feature type="region of interest" description="Disordered" evidence="1">
    <location>
        <begin position="65"/>
        <end position="113"/>
    </location>
</feature>
<sequence>MDRVCGLLNISGLLLLASLLAGVVHIVGVATPETSGSPTSFFNITFIPISEYKLATAHQLGTNLSSSRLPLRPTSRLPLRSTSRLPLKQPPPPQTKQPPPPSTKHLPPPQTNLPDSFASSSASLIMEFIALALPALVMLALTYM</sequence>
<evidence type="ECO:0000256" key="2">
    <source>
        <dbReference type="SAM" id="Phobius"/>
    </source>
</evidence>
<reference evidence="3 4" key="1">
    <citation type="submission" date="2024-09" db="EMBL/GenBank/DDBJ databases">
        <title>Chromosome-scale assembly of Riccia sorocarpa.</title>
        <authorList>
            <person name="Paukszto L."/>
        </authorList>
    </citation>
    <scope>NUCLEOTIDE SEQUENCE [LARGE SCALE GENOMIC DNA]</scope>
    <source>
        <strain evidence="3">LP-2024</strain>
        <tissue evidence="3">Aerial parts of the thallus</tissue>
    </source>
</reference>
<comment type="caution">
    <text evidence="3">The sequence shown here is derived from an EMBL/GenBank/DDBJ whole genome shotgun (WGS) entry which is preliminary data.</text>
</comment>
<feature type="compositionally biased region" description="Low complexity" evidence="1">
    <location>
        <begin position="65"/>
        <end position="87"/>
    </location>
</feature>
<dbReference type="AlphaFoldDB" id="A0ABD3GS63"/>
<dbReference type="Proteomes" id="UP001633002">
    <property type="component" value="Unassembled WGS sequence"/>
</dbReference>
<proteinExistence type="predicted"/>
<name>A0ABD3GS63_9MARC</name>
<dbReference type="EMBL" id="JBJQOH010000007">
    <property type="protein sequence ID" value="KAL3681406.1"/>
    <property type="molecule type" value="Genomic_DNA"/>
</dbReference>
<evidence type="ECO:0000313" key="3">
    <source>
        <dbReference type="EMBL" id="KAL3681406.1"/>
    </source>
</evidence>
<evidence type="ECO:0000256" key="1">
    <source>
        <dbReference type="SAM" id="MobiDB-lite"/>
    </source>
</evidence>
<protein>
    <submittedName>
        <fullName evidence="3">Uncharacterized protein</fullName>
    </submittedName>
</protein>
<feature type="transmembrane region" description="Helical" evidence="2">
    <location>
        <begin position="7"/>
        <end position="30"/>
    </location>
</feature>
<organism evidence="3 4">
    <name type="scientific">Riccia sorocarpa</name>
    <dbReference type="NCBI Taxonomy" id="122646"/>
    <lineage>
        <taxon>Eukaryota</taxon>
        <taxon>Viridiplantae</taxon>
        <taxon>Streptophyta</taxon>
        <taxon>Embryophyta</taxon>
        <taxon>Marchantiophyta</taxon>
        <taxon>Marchantiopsida</taxon>
        <taxon>Marchantiidae</taxon>
        <taxon>Marchantiales</taxon>
        <taxon>Ricciaceae</taxon>
        <taxon>Riccia</taxon>
    </lineage>
</organism>
<keyword evidence="2" id="KW-0472">Membrane</keyword>
<keyword evidence="2" id="KW-1133">Transmembrane helix</keyword>
<feature type="compositionally biased region" description="Pro residues" evidence="1">
    <location>
        <begin position="88"/>
        <end position="111"/>
    </location>
</feature>
<keyword evidence="4" id="KW-1185">Reference proteome</keyword>
<evidence type="ECO:0000313" key="4">
    <source>
        <dbReference type="Proteomes" id="UP001633002"/>
    </source>
</evidence>
<feature type="transmembrane region" description="Helical" evidence="2">
    <location>
        <begin position="122"/>
        <end position="143"/>
    </location>
</feature>
<accession>A0ABD3GS63</accession>
<gene>
    <name evidence="3" type="ORF">R1sor_024362</name>
</gene>
<keyword evidence="2" id="KW-0812">Transmembrane</keyword>